<dbReference type="Proteomes" id="UP000800093">
    <property type="component" value="Unassembled WGS sequence"/>
</dbReference>
<accession>A0A9P4KF29</accession>
<name>A0A9P4KF29_9PLEO</name>
<evidence type="ECO:0000313" key="1">
    <source>
        <dbReference type="EMBL" id="KAF2265285.1"/>
    </source>
</evidence>
<dbReference type="AlphaFoldDB" id="A0A9P4KF29"/>
<keyword evidence="2" id="KW-1185">Reference proteome</keyword>
<sequence>MPKACVPDDHVLTPEHRVIIKTIQTGITNYRLQSPLHFALHIDVQFSKDTKPIAPDSRRFTAKIIFANYSTEIIRICGKRPITGQVVIKEKGKWVSLNDSLAQNFPVVSALATEQTLHHWWSANGRVFNWSGLPTEIKEHILQFCTGQAHRYSDYYYRTHPNARKPRIYEVLDQLGDWSALLSVSRQVRALTTRLCLSGNINYNGGLTVASRSPREFKDAITRLSKHYQLVKPNSVPTNRKSQTLASQYLRFPQYHPHLDRYATFMHGIRKLYIKFNFLASLHFFKVTAGGLDRYRRPNFMTCDVLNRLPHLNGLIIVLPSEWRVDKISSLPVQLFHETDPCPRTLHRWIYERAAEVLAPYQDVKLHPFIDESEEQNFRQLHQAFALSVNQRKAKVGSLYNGSDGGVTIDTLIERGTNVTEFRPSEICQNELPGEDVLPPRCWCDVPCQDVFFYVGQ</sequence>
<protein>
    <recommendedName>
        <fullName evidence="3">F-box domain-containing protein</fullName>
    </recommendedName>
</protein>
<comment type="caution">
    <text evidence="1">The sequence shown here is derived from an EMBL/GenBank/DDBJ whole genome shotgun (WGS) entry which is preliminary data.</text>
</comment>
<evidence type="ECO:0000313" key="2">
    <source>
        <dbReference type="Proteomes" id="UP000800093"/>
    </source>
</evidence>
<organism evidence="1 2">
    <name type="scientific">Lojkania enalia</name>
    <dbReference type="NCBI Taxonomy" id="147567"/>
    <lineage>
        <taxon>Eukaryota</taxon>
        <taxon>Fungi</taxon>
        <taxon>Dikarya</taxon>
        <taxon>Ascomycota</taxon>
        <taxon>Pezizomycotina</taxon>
        <taxon>Dothideomycetes</taxon>
        <taxon>Pleosporomycetidae</taxon>
        <taxon>Pleosporales</taxon>
        <taxon>Pleosporales incertae sedis</taxon>
        <taxon>Lojkania</taxon>
    </lineage>
</organism>
<reference evidence="2" key="1">
    <citation type="journal article" date="2020" name="Stud. Mycol.">
        <title>101 Dothideomycetes genomes: A test case for predicting lifestyles and emergence of pathogens.</title>
        <authorList>
            <person name="Haridas S."/>
            <person name="Albert R."/>
            <person name="Binder M."/>
            <person name="Bloem J."/>
            <person name="LaButti K."/>
            <person name="Salamov A."/>
            <person name="Andreopoulos B."/>
            <person name="Baker S."/>
            <person name="Barry K."/>
            <person name="Bills G."/>
            <person name="Bluhm B."/>
            <person name="Cannon C."/>
            <person name="Castanera R."/>
            <person name="Culley D."/>
            <person name="Daum C."/>
            <person name="Ezra D."/>
            <person name="Gonzalez J."/>
            <person name="Henrissat B."/>
            <person name="Kuo A."/>
            <person name="Liang C."/>
            <person name="Lipzen A."/>
            <person name="Lutzoni F."/>
            <person name="Magnuson J."/>
            <person name="Mondo S."/>
            <person name="Nolan M."/>
            <person name="Ohm R."/>
            <person name="Pangilinan J."/>
            <person name="Park H.-J."/>
            <person name="Ramirez L."/>
            <person name="Alfaro M."/>
            <person name="Sun H."/>
            <person name="Tritt A."/>
            <person name="Yoshinaga Y."/>
            <person name="Zwiers L.-H."/>
            <person name="Turgeon B."/>
            <person name="Goodwin S."/>
            <person name="Spatafora J."/>
            <person name="Crous P."/>
            <person name="Grigoriev I."/>
        </authorList>
    </citation>
    <scope>NUCLEOTIDE SEQUENCE [LARGE SCALE GENOMIC DNA]</scope>
    <source>
        <strain evidence="2">CBS 304.66</strain>
    </source>
</reference>
<gene>
    <name evidence="1" type="ORF">CC78DRAFT_579425</name>
</gene>
<proteinExistence type="predicted"/>
<dbReference type="OrthoDB" id="3781946at2759"/>
<evidence type="ECO:0008006" key="3">
    <source>
        <dbReference type="Google" id="ProtNLM"/>
    </source>
</evidence>
<dbReference type="EMBL" id="ML986608">
    <property type="protein sequence ID" value="KAF2265285.1"/>
    <property type="molecule type" value="Genomic_DNA"/>
</dbReference>